<dbReference type="VEuPathDB" id="ToxoDB:EMH_0086170"/>
<dbReference type="Proteomes" id="UP000030744">
    <property type="component" value="Unassembled WGS sequence"/>
</dbReference>
<evidence type="ECO:0000313" key="2">
    <source>
        <dbReference type="Proteomes" id="UP000030744"/>
    </source>
</evidence>
<gene>
    <name evidence="1" type="ORF">EMH_0086170</name>
</gene>
<evidence type="ECO:0000313" key="1">
    <source>
        <dbReference type="EMBL" id="CDJ33887.1"/>
    </source>
</evidence>
<name>U6KCF2_9EIME</name>
<dbReference type="GeneID" id="25382945"/>
<dbReference type="RefSeq" id="XP_013356450.1">
    <property type="nucleotide sequence ID" value="XM_013500996.1"/>
</dbReference>
<protein>
    <submittedName>
        <fullName evidence="1">Uncharacterized protein</fullName>
    </submittedName>
</protein>
<dbReference type="AlphaFoldDB" id="U6KCF2"/>
<sequence>MITLIPPKPEVSPKLEKSEDACVQVVRLYEKYIEGSAIKDVLTLYESAMKVPLFASTRSELGLKEDETSLQKFRLTLCVMCAKHIPALQLATGEEKEQLKASIEKSKEACGVVYETTQWAKEIEGGTPLASPTPAALAAIFSSASRAGGKRVPPSTMAGGLRNWLAQEGGLRAWAEAAHKKLKSDKSVAALCAALRYAEYMRQITKPGIAFDRMLSHWNLTFPLNSLSLVNALRSASNPKQKLTQELCVVTPPGQEVQQLPRRFDAAQWAALMLQTGQESAASAAGM</sequence>
<accession>U6KCF2</accession>
<organism evidence="1 2">
    <name type="scientific">Eimeria mitis</name>
    <dbReference type="NCBI Taxonomy" id="44415"/>
    <lineage>
        <taxon>Eukaryota</taxon>
        <taxon>Sar</taxon>
        <taxon>Alveolata</taxon>
        <taxon>Apicomplexa</taxon>
        <taxon>Conoidasida</taxon>
        <taxon>Coccidia</taxon>
        <taxon>Eucoccidiorida</taxon>
        <taxon>Eimeriorina</taxon>
        <taxon>Eimeriidae</taxon>
        <taxon>Eimeria</taxon>
    </lineage>
</organism>
<proteinExistence type="predicted"/>
<reference evidence="1" key="1">
    <citation type="submission" date="2013-10" db="EMBL/GenBank/DDBJ databases">
        <title>Genomic analysis of the causative agents of coccidiosis in chickens.</title>
        <authorList>
            <person name="Reid A.J."/>
            <person name="Blake D."/>
            <person name="Billington K."/>
            <person name="Browne H."/>
            <person name="Dunn M."/>
            <person name="Hung S."/>
            <person name="Kawahara F."/>
            <person name="Miranda-Saavedra D."/>
            <person name="Mourier T."/>
            <person name="Nagra H."/>
            <person name="Otto T.D."/>
            <person name="Rawlings N."/>
            <person name="Sanchez A."/>
            <person name="Sanders M."/>
            <person name="Subramaniam C."/>
            <person name="Tay Y."/>
            <person name="Dear P."/>
            <person name="Doerig C."/>
            <person name="Gruber A."/>
            <person name="Parkinson J."/>
            <person name="Shirley M."/>
            <person name="Wan K.L."/>
            <person name="Berriman M."/>
            <person name="Tomley F."/>
            <person name="Pain A."/>
        </authorList>
    </citation>
    <scope>NUCLEOTIDE SEQUENCE [LARGE SCALE GENOMIC DNA]</scope>
    <source>
        <strain evidence="1">Houghton</strain>
    </source>
</reference>
<reference evidence="1" key="2">
    <citation type="submission" date="2013-10" db="EMBL/GenBank/DDBJ databases">
        <authorList>
            <person name="Aslett M."/>
        </authorList>
    </citation>
    <scope>NUCLEOTIDE SEQUENCE [LARGE SCALE GENOMIC DNA]</scope>
    <source>
        <strain evidence="1">Houghton</strain>
    </source>
</reference>
<keyword evidence="2" id="KW-1185">Reference proteome</keyword>
<dbReference type="EMBL" id="HG685774">
    <property type="protein sequence ID" value="CDJ33887.1"/>
    <property type="molecule type" value="Genomic_DNA"/>
</dbReference>